<reference evidence="2 3" key="1">
    <citation type="submission" date="2018-06" db="EMBL/GenBank/DDBJ databases">
        <authorList>
            <consortium name="Pathogen Informatics"/>
            <person name="Doyle S."/>
        </authorList>
    </citation>
    <scope>NUCLEOTIDE SEQUENCE [LARGE SCALE GENOMIC DNA]</scope>
    <source>
        <strain evidence="2 3">NCTC13093</strain>
    </source>
</reference>
<dbReference type="InterPro" id="IPR007419">
    <property type="entry name" value="BFD-like_2Fe2S-bd_dom"/>
</dbReference>
<organism evidence="2 3">
    <name type="scientific">Anaerobiospirillum thomasii</name>
    <dbReference type="NCBI Taxonomy" id="179995"/>
    <lineage>
        <taxon>Bacteria</taxon>
        <taxon>Pseudomonadati</taxon>
        <taxon>Pseudomonadota</taxon>
        <taxon>Gammaproteobacteria</taxon>
        <taxon>Aeromonadales</taxon>
        <taxon>Succinivibrionaceae</taxon>
        <taxon>Anaerobiospirillum</taxon>
    </lineage>
</organism>
<dbReference type="Gene3D" id="1.10.10.1100">
    <property type="entry name" value="BFD-like [2Fe-2S]-binding domain"/>
    <property type="match status" value="1"/>
</dbReference>
<accession>A0A2X0VBW9</accession>
<evidence type="ECO:0000313" key="3">
    <source>
        <dbReference type="Proteomes" id="UP000250086"/>
    </source>
</evidence>
<feature type="domain" description="BFD-like [2Fe-2S]-binding" evidence="1">
    <location>
        <begin position="14"/>
        <end position="63"/>
    </location>
</feature>
<evidence type="ECO:0000259" key="1">
    <source>
        <dbReference type="Pfam" id="PF04324"/>
    </source>
</evidence>
<proteinExistence type="predicted"/>
<sequence>MENLPFTDENNEKICYCFGVDSFTIKKAIYLDKLKTVEEVTEKTKAGGGCMSCHMRIEELLDEVWAIIEKEQNIKRD</sequence>
<gene>
    <name evidence="2" type="ORF">NCTC13093_02094</name>
</gene>
<dbReference type="RefSeq" id="WP_113744716.1">
    <property type="nucleotide sequence ID" value="NZ_UAPU01000005.1"/>
</dbReference>
<dbReference type="AlphaFoldDB" id="A0A2X0VBW9"/>
<dbReference type="Pfam" id="PF04324">
    <property type="entry name" value="Fer2_BFD"/>
    <property type="match status" value="1"/>
</dbReference>
<dbReference type="EMBL" id="UAPV01000001">
    <property type="protein sequence ID" value="SPT70676.1"/>
    <property type="molecule type" value="Genomic_DNA"/>
</dbReference>
<name>A0A2X0VBW9_9GAMM</name>
<keyword evidence="3" id="KW-1185">Reference proteome</keyword>
<dbReference type="Proteomes" id="UP000250086">
    <property type="component" value="Unassembled WGS sequence"/>
</dbReference>
<protein>
    <submittedName>
        <fullName evidence="2">Fe-S cluster assembly protein NifU</fullName>
    </submittedName>
</protein>
<evidence type="ECO:0000313" key="2">
    <source>
        <dbReference type="EMBL" id="SPT70676.1"/>
    </source>
</evidence>
<dbReference type="InterPro" id="IPR041854">
    <property type="entry name" value="BFD-like_2Fe2S-bd_dom_sf"/>
</dbReference>
<dbReference type="OrthoDB" id="9808097at2"/>